<accession>A0A412N7W6</accession>
<protein>
    <submittedName>
        <fullName evidence="1">Uncharacterized protein</fullName>
    </submittedName>
</protein>
<evidence type="ECO:0000313" key="1">
    <source>
        <dbReference type="EMBL" id="KAB3562791.1"/>
    </source>
</evidence>
<proteinExistence type="predicted"/>
<gene>
    <name evidence="1" type="ORF">GAY01_21515</name>
    <name evidence="2" type="ORF">LI282_23005</name>
</gene>
<evidence type="ECO:0000313" key="2">
    <source>
        <dbReference type="EMBL" id="MCB7283862.1"/>
    </source>
</evidence>
<organism evidence="1 3">
    <name type="scientific">Phocaeicola vulgatus</name>
    <name type="common">Bacteroides vulgatus</name>
    <dbReference type="NCBI Taxonomy" id="821"/>
    <lineage>
        <taxon>Bacteria</taxon>
        <taxon>Pseudomonadati</taxon>
        <taxon>Bacteroidota</taxon>
        <taxon>Bacteroidia</taxon>
        <taxon>Bacteroidales</taxon>
        <taxon>Bacteroidaceae</taxon>
        <taxon>Phocaeicola</taxon>
    </lineage>
</organism>
<dbReference type="EMBL" id="JAJCQG010000200">
    <property type="protein sequence ID" value="MCB7283862.1"/>
    <property type="molecule type" value="Genomic_DNA"/>
</dbReference>
<evidence type="ECO:0000313" key="3">
    <source>
        <dbReference type="Proteomes" id="UP000433382"/>
    </source>
</evidence>
<dbReference type="RefSeq" id="WP_032951822.1">
    <property type="nucleotide sequence ID" value="NZ_AP025232.1"/>
</dbReference>
<reference evidence="1 3" key="1">
    <citation type="journal article" date="2019" name="Nat. Med.">
        <title>A library of human gut bacterial isolates paired with longitudinal multiomics data enables mechanistic microbiome research.</title>
        <authorList>
            <person name="Poyet M."/>
            <person name="Groussin M."/>
            <person name="Gibbons S.M."/>
            <person name="Avila-Pacheco J."/>
            <person name="Jiang X."/>
            <person name="Kearney S.M."/>
            <person name="Perrotta A.R."/>
            <person name="Berdy B."/>
            <person name="Zhao S."/>
            <person name="Lieberman T.D."/>
            <person name="Swanson P.K."/>
            <person name="Smith M."/>
            <person name="Roesemann S."/>
            <person name="Alexander J.E."/>
            <person name="Rich S.A."/>
            <person name="Livny J."/>
            <person name="Vlamakis H."/>
            <person name="Clish C."/>
            <person name="Bullock K."/>
            <person name="Deik A."/>
            <person name="Scott J."/>
            <person name="Pierce K.A."/>
            <person name="Xavier R.J."/>
            <person name="Alm E.J."/>
        </authorList>
    </citation>
    <scope>NUCLEOTIDE SEQUENCE [LARGE SCALE GENOMIC DNA]</scope>
    <source>
        <strain evidence="1 3">BIOML-A73</strain>
    </source>
</reference>
<reference evidence="2" key="2">
    <citation type="submission" date="2021-10" db="EMBL/GenBank/DDBJ databases">
        <title>Collection of gut derived symbiotic bacterial strains cultured from healthy donors.</title>
        <authorList>
            <person name="Lin H."/>
            <person name="Littmann E."/>
            <person name="Kohout C."/>
            <person name="Pamer E.G."/>
        </authorList>
    </citation>
    <scope>NUCLEOTIDE SEQUENCE</scope>
    <source>
        <strain evidence="2">DFI.1.167</strain>
    </source>
</reference>
<dbReference type="Proteomes" id="UP001199363">
    <property type="component" value="Unassembled WGS sequence"/>
</dbReference>
<dbReference type="EMBL" id="WCZM01000047">
    <property type="protein sequence ID" value="KAB3562791.1"/>
    <property type="molecule type" value="Genomic_DNA"/>
</dbReference>
<sequence>MNIETQCSIDTHLAFEVSIVREELAHEIALESKAEYVTPKDERGFILYTIEFSVDAFFIRQTNADYQAVIKSVF</sequence>
<dbReference type="Proteomes" id="UP000433382">
    <property type="component" value="Unassembled WGS sequence"/>
</dbReference>
<comment type="caution">
    <text evidence="1">The sequence shown here is derived from an EMBL/GenBank/DDBJ whole genome shotgun (WGS) entry which is preliminary data.</text>
</comment>
<name>A0A412N7W6_PHOVU</name>
<dbReference type="AlphaFoldDB" id="A0A412N7W6"/>